<dbReference type="GO" id="GO:0016020">
    <property type="term" value="C:membrane"/>
    <property type="evidence" value="ECO:0007669"/>
    <property type="project" value="UniProtKB-SubCell"/>
</dbReference>
<feature type="chain" id="PRO_5029546349" description="Cadherin domain-containing protein" evidence="9">
    <location>
        <begin position="19"/>
        <end position="1387"/>
    </location>
</feature>
<dbReference type="EMBL" id="VXIV02001788">
    <property type="protein sequence ID" value="KAF6029757.1"/>
    <property type="molecule type" value="Genomic_DNA"/>
</dbReference>
<evidence type="ECO:0000256" key="6">
    <source>
        <dbReference type="ARBA" id="ARBA00022989"/>
    </source>
</evidence>
<keyword evidence="3" id="KW-0677">Repeat</keyword>
<dbReference type="InterPro" id="IPR002126">
    <property type="entry name" value="Cadherin-like_dom"/>
</dbReference>
<proteinExistence type="predicted"/>
<keyword evidence="4 8" id="KW-0106">Calcium</keyword>
<evidence type="ECO:0000256" key="1">
    <source>
        <dbReference type="ARBA" id="ARBA00004370"/>
    </source>
</evidence>
<comment type="caution">
    <text evidence="11">The sequence shown here is derived from an EMBL/GenBank/DDBJ whole genome shotgun (WGS) entry which is preliminary data.</text>
</comment>
<name>A0A7J7JUV6_BUGNE</name>
<evidence type="ECO:0000256" key="7">
    <source>
        <dbReference type="ARBA" id="ARBA00023136"/>
    </source>
</evidence>
<dbReference type="GO" id="GO:0007156">
    <property type="term" value="P:homophilic cell adhesion via plasma membrane adhesion molecules"/>
    <property type="evidence" value="ECO:0007669"/>
    <property type="project" value="InterPro"/>
</dbReference>
<keyword evidence="9" id="KW-0732">Signal</keyword>
<evidence type="ECO:0000256" key="8">
    <source>
        <dbReference type="PROSITE-ProRule" id="PRU00043"/>
    </source>
</evidence>
<evidence type="ECO:0000256" key="4">
    <source>
        <dbReference type="ARBA" id="ARBA00022837"/>
    </source>
</evidence>
<evidence type="ECO:0000256" key="2">
    <source>
        <dbReference type="ARBA" id="ARBA00022692"/>
    </source>
</evidence>
<feature type="domain" description="Cadherin" evidence="10">
    <location>
        <begin position="818"/>
        <end position="925"/>
    </location>
</feature>
<dbReference type="Proteomes" id="UP000593567">
    <property type="component" value="Unassembled WGS sequence"/>
</dbReference>
<feature type="signal peptide" evidence="9">
    <location>
        <begin position="1"/>
        <end position="18"/>
    </location>
</feature>
<dbReference type="PRINTS" id="PR00205">
    <property type="entry name" value="CADHERIN"/>
</dbReference>
<organism evidence="11 12">
    <name type="scientific">Bugula neritina</name>
    <name type="common">Brown bryozoan</name>
    <name type="synonym">Sertularia neritina</name>
    <dbReference type="NCBI Taxonomy" id="10212"/>
    <lineage>
        <taxon>Eukaryota</taxon>
        <taxon>Metazoa</taxon>
        <taxon>Spiralia</taxon>
        <taxon>Lophotrochozoa</taxon>
        <taxon>Bryozoa</taxon>
        <taxon>Gymnolaemata</taxon>
        <taxon>Cheilostomatida</taxon>
        <taxon>Flustrina</taxon>
        <taxon>Buguloidea</taxon>
        <taxon>Bugulidae</taxon>
        <taxon>Bugula</taxon>
    </lineage>
</organism>
<protein>
    <recommendedName>
        <fullName evidence="10">Cadherin domain-containing protein</fullName>
    </recommendedName>
</protein>
<accession>A0A7J7JUV6</accession>
<comment type="subcellular location">
    <subcellularLocation>
        <location evidence="1">Membrane</location>
    </subcellularLocation>
</comment>
<gene>
    <name evidence="11" type="ORF">EB796_011934</name>
</gene>
<sequence length="1387" mass="151634">MLVPNPFIFGLLISCVSSQVRVQASDGGAPSKSAVESVYINITCAAAAAVTQPSQQVQLLETAAVGSYANLTVTGTGSTVFRLDDPLFYITANGRVMVRQPLYGREESQYTFNVYIVDDCGSASSYVPVVVTFLRNVNAPSFQNEPYVASITDRHSGAIITVLATDADTTWPFNAVTYEIIGSSGLFTISSNGVITGRNLGFSRQTSFALEIVAKDGGLPQKFDVTTVQINVTRNNYSPVWRVASTSSLTILETQPLSESIDTVVATDSDLTEPYNIIVYDTAGTSRAEQYFDVDVKTGDIFVKRDLRYPTSRTSETFVLYLTAADNAPSPLTVPSDIRRDITVYHNVHTPTFTNTNEYSVTVRPDETPGTTIFTFTVTDNDVIEPFNQYTLSIELGFDRAHEYFSINQNGEVKVKKGFNTDSTDVYRLLVKATDGGTPAKFSYQQLVIRVDRPAPVFQHDIYNVTISRKTQLQTQVYRIVATSSQGALTYLLEGGNSENTFLLQPDGNLLLVAVPSQDSYSLRVRATDGGEIPKFASATINIIITDDGCATFDTTIVFLVLCVLRVEVDQMGGIFTLTQPVSDVTWRLVGIGKALQYFSVENSTGIVRVIKPLSEDDSEKYTLKVFNIDASDPDGDAIVISMRSSGGLDGSQYFFMVPDGRVILQKPLLGTAGNVYMFNVTATDGKSSATGLLYIQIAASSGSSLRFINEPYKFDLDDGTETNQIVFSNVQIEQNNLKGEARFVVTGIVPATSFFSVNALTGDLTLKRSLKADLANQYIVQLEVYDTGEPLRRDITNITVSINTSPPCITDTSNTCTDWEDTVTIPETQQGGISFYTIPGREPNGEELVYSLVSPTSDLARVHFYVSAGEGGEGHVYVSLSLTQTESSRFTLFIVANDVSSRSQTSNILTLNVVVVRNTCAPEVPQLYEVTVPENKPVNNEVVRVQATDCDSQFSYGYLTYTLIGDDNGPIFFRIDKYSGRIRVNRDLSGDTSEDYQLRVLVTDGATPGRTNSTVVKIRVNRNICAPEFQGTASYTFTVPETQTLGDTIGTVQAADCDSNIPFNTIQYFISLNSTSLAREYFGIRPNGEIYVRQSLLKDISNTGTYTVPATTVVNTVVFTCVATDRDTQPPFNTLTYEMVMLDNTAGLYFDVRSNGDIVLTNSILHDNLDKYQVQCLVRDGGEPSLTHTTNVYISVRRNIQTPVLVQNVSATISVCEERSLGDPFAYVTATDGDATAPWNTLTYQLLGDSTAKQYFDIDTHSGGLYVKRDLRTTYETAFTAEIQATDGGGRTTNPNIYVKLSVSHNSYSPEFSTISCDRTVGATDVGTVVTVQATDLDQGCNHSVISYSIVGDQASLQAFGINPRSGAVFRKPGITQLNIDLFNLR</sequence>
<dbReference type="PROSITE" id="PS50268">
    <property type="entry name" value="CADHERIN_2"/>
    <property type="match status" value="9"/>
</dbReference>
<dbReference type="OrthoDB" id="6161279at2759"/>
<dbReference type="SMART" id="SM00112">
    <property type="entry name" value="CA"/>
    <property type="match status" value="9"/>
</dbReference>
<evidence type="ECO:0000313" key="12">
    <source>
        <dbReference type="Proteomes" id="UP000593567"/>
    </source>
</evidence>
<dbReference type="Pfam" id="PF00028">
    <property type="entry name" value="Cadherin"/>
    <property type="match status" value="5"/>
</dbReference>
<feature type="domain" description="Cadherin" evidence="10">
    <location>
        <begin position="143"/>
        <end position="241"/>
    </location>
</feature>
<dbReference type="Gene3D" id="2.60.40.60">
    <property type="entry name" value="Cadherins"/>
    <property type="match status" value="10"/>
</dbReference>
<evidence type="ECO:0000259" key="10">
    <source>
        <dbReference type="PROSITE" id="PS50268"/>
    </source>
</evidence>
<keyword evidence="6" id="KW-1133">Transmembrane helix</keyword>
<keyword evidence="7" id="KW-0472">Membrane</keyword>
<feature type="domain" description="Cadherin" evidence="10">
    <location>
        <begin position="459"/>
        <end position="559"/>
    </location>
</feature>
<dbReference type="PANTHER" id="PTHR24025:SF23">
    <property type="entry name" value="NEURAL-CADHERIN"/>
    <property type="match status" value="1"/>
</dbReference>
<dbReference type="InterPro" id="IPR050971">
    <property type="entry name" value="Cadherin-domain_protein"/>
</dbReference>
<dbReference type="GO" id="GO:0005911">
    <property type="term" value="C:cell-cell junction"/>
    <property type="evidence" value="ECO:0007669"/>
    <property type="project" value="TreeGrafter"/>
</dbReference>
<dbReference type="GO" id="GO:0005509">
    <property type="term" value="F:calcium ion binding"/>
    <property type="evidence" value="ECO:0007669"/>
    <property type="project" value="UniProtKB-UniRule"/>
</dbReference>
<reference evidence="11" key="1">
    <citation type="submission" date="2020-06" db="EMBL/GenBank/DDBJ databases">
        <title>Draft genome of Bugula neritina, a colonial animal packing powerful symbionts and potential medicines.</title>
        <authorList>
            <person name="Rayko M."/>
        </authorList>
    </citation>
    <scope>NUCLEOTIDE SEQUENCE [LARGE SCALE GENOMIC DNA]</scope>
    <source>
        <strain evidence="11">Kwan_BN1</strain>
    </source>
</reference>
<evidence type="ECO:0000256" key="9">
    <source>
        <dbReference type="SAM" id="SignalP"/>
    </source>
</evidence>
<feature type="domain" description="Cadherin" evidence="10">
    <location>
        <begin position="1208"/>
        <end position="1313"/>
    </location>
</feature>
<keyword evidence="5" id="KW-0130">Cell adhesion</keyword>
<feature type="domain" description="Cadherin" evidence="10">
    <location>
        <begin position="355"/>
        <end position="458"/>
    </location>
</feature>
<feature type="domain" description="Cadherin" evidence="10">
    <location>
        <begin position="243"/>
        <end position="353"/>
    </location>
</feature>
<dbReference type="CDD" id="cd11304">
    <property type="entry name" value="Cadherin_repeat"/>
    <property type="match status" value="9"/>
</dbReference>
<feature type="domain" description="Cadherin" evidence="10">
    <location>
        <begin position="925"/>
        <end position="1030"/>
    </location>
</feature>
<feature type="domain" description="Cadherin" evidence="10">
    <location>
        <begin position="1101"/>
        <end position="1206"/>
    </location>
</feature>
<dbReference type="PANTHER" id="PTHR24025">
    <property type="entry name" value="DESMOGLEIN FAMILY MEMBER"/>
    <property type="match status" value="1"/>
</dbReference>
<feature type="domain" description="Cadherin" evidence="10">
    <location>
        <begin position="709"/>
        <end position="803"/>
    </location>
</feature>
<dbReference type="SUPFAM" id="SSF49313">
    <property type="entry name" value="Cadherin-like"/>
    <property type="match status" value="10"/>
</dbReference>
<dbReference type="InterPro" id="IPR015919">
    <property type="entry name" value="Cadherin-like_sf"/>
</dbReference>
<keyword evidence="2" id="KW-0812">Transmembrane</keyword>
<evidence type="ECO:0000313" key="11">
    <source>
        <dbReference type="EMBL" id="KAF6029757.1"/>
    </source>
</evidence>
<evidence type="ECO:0000256" key="5">
    <source>
        <dbReference type="ARBA" id="ARBA00022889"/>
    </source>
</evidence>
<keyword evidence="12" id="KW-1185">Reference proteome</keyword>
<evidence type="ECO:0000256" key="3">
    <source>
        <dbReference type="ARBA" id="ARBA00022737"/>
    </source>
</evidence>